<evidence type="ECO:0000256" key="1">
    <source>
        <dbReference type="SAM" id="MobiDB-lite"/>
    </source>
</evidence>
<gene>
    <name evidence="2" type="ORF">DFH08DRAFT_414320</name>
</gene>
<name>A0AAD7AII7_9AGAR</name>
<sequence>MPRISKSKKASRNNALKASQARKAAVEKVPEPETAAPAHSSSADFTHDECPHLHNISPHPSAGDAADAPHLDEGVLAAPEISQDDAELGAFSALLHDAQAAAQIAERARERSRTRPRQYLKNAPRTKRRHSEQAKDLKKKGYLNVFDWMKEMKEKKAASSGDELRDGHDIVSAPDPDILGDETLEP</sequence>
<feature type="region of interest" description="Disordered" evidence="1">
    <location>
        <begin position="1"/>
        <end position="71"/>
    </location>
</feature>
<organism evidence="2 3">
    <name type="scientific">Mycena albidolilacea</name>
    <dbReference type="NCBI Taxonomy" id="1033008"/>
    <lineage>
        <taxon>Eukaryota</taxon>
        <taxon>Fungi</taxon>
        <taxon>Dikarya</taxon>
        <taxon>Basidiomycota</taxon>
        <taxon>Agaricomycotina</taxon>
        <taxon>Agaricomycetes</taxon>
        <taxon>Agaricomycetidae</taxon>
        <taxon>Agaricales</taxon>
        <taxon>Marasmiineae</taxon>
        <taxon>Mycenaceae</taxon>
        <taxon>Mycena</taxon>
    </lineage>
</organism>
<dbReference type="EMBL" id="JARIHO010000006">
    <property type="protein sequence ID" value="KAJ7359642.1"/>
    <property type="molecule type" value="Genomic_DNA"/>
</dbReference>
<evidence type="ECO:0000313" key="2">
    <source>
        <dbReference type="EMBL" id="KAJ7359642.1"/>
    </source>
</evidence>
<feature type="compositionally biased region" description="Basic residues" evidence="1">
    <location>
        <begin position="1"/>
        <end position="11"/>
    </location>
</feature>
<feature type="compositionally biased region" description="Basic residues" evidence="1">
    <location>
        <begin position="114"/>
        <end position="130"/>
    </location>
</feature>
<feature type="region of interest" description="Disordered" evidence="1">
    <location>
        <begin position="106"/>
        <end position="136"/>
    </location>
</feature>
<dbReference type="Proteomes" id="UP001218218">
    <property type="component" value="Unassembled WGS sequence"/>
</dbReference>
<feature type="compositionally biased region" description="Basic and acidic residues" evidence="1">
    <location>
        <begin position="154"/>
        <end position="169"/>
    </location>
</feature>
<reference evidence="2" key="1">
    <citation type="submission" date="2023-03" db="EMBL/GenBank/DDBJ databases">
        <title>Massive genome expansion in bonnet fungi (Mycena s.s.) driven by repeated elements and novel gene families across ecological guilds.</title>
        <authorList>
            <consortium name="Lawrence Berkeley National Laboratory"/>
            <person name="Harder C.B."/>
            <person name="Miyauchi S."/>
            <person name="Viragh M."/>
            <person name="Kuo A."/>
            <person name="Thoen E."/>
            <person name="Andreopoulos B."/>
            <person name="Lu D."/>
            <person name="Skrede I."/>
            <person name="Drula E."/>
            <person name="Henrissat B."/>
            <person name="Morin E."/>
            <person name="Kohler A."/>
            <person name="Barry K."/>
            <person name="LaButti K."/>
            <person name="Morin E."/>
            <person name="Salamov A."/>
            <person name="Lipzen A."/>
            <person name="Mereny Z."/>
            <person name="Hegedus B."/>
            <person name="Baldrian P."/>
            <person name="Stursova M."/>
            <person name="Weitz H."/>
            <person name="Taylor A."/>
            <person name="Grigoriev I.V."/>
            <person name="Nagy L.G."/>
            <person name="Martin F."/>
            <person name="Kauserud H."/>
        </authorList>
    </citation>
    <scope>NUCLEOTIDE SEQUENCE</scope>
    <source>
        <strain evidence="2">CBHHK002</strain>
    </source>
</reference>
<protein>
    <submittedName>
        <fullName evidence="2">Uncharacterized protein</fullName>
    </submittedName>
</protein>
<feature type="region of interest" description="Disordered" evidence="1">
    <location>
        <begin position="154"/>
        <end position="186"/>
    </location>
</feature>
<comment type="caution">
    <text evidence="2">The sequence shown here is derived from an EMBL/GenBank/DDBJ whole genome shotgun (WGS) entry which is preliminary data.</text>
</comment>
<evidence type="ECO:0000313" key="3">
    <source>
        <dbReference type="Proteomes" id="UP001218218"/>
    </source>
</evidence>
<proteinExistence type="predicted"/>
<keyword evidence="3" id="KW-1185">Reference proteome</keyword>
<dbReference type="AlphaFoldDB" id="A0AAD7AII7"/>
<accession>A0AAD7AII7</accession>